<dbReference type="InterPro" id="IPR040079">
    <property type="entry name" value="Glutathione_S-Trfase"/>
</dbReference>
<dbReference type="Gene3D" id="3.40.30.10">
    <property type="entry name" value="Glutaredoxin"/>
    <property type="match status" value="1"/>
</dbReference>
<evidence type="ECO:0000259" key="2">
    <source>
        <dbReference type="PROSITE" id="PS50405"/>
    </source>
</evidence>
<dbReference type="PANTHER" id="PTHR44051">
    <property type="entry name" value="GLUTATHIONE S-TRANSFERASE-RELATED"/>
    <property type="match status" value="1"/>
</dbReference>
<dbReference type="GO" id="GO:0004364">
    <property type="term" value="F:glutathione transferase activity"/>
    <property type="evidence" value="ECO:0007669"/>
    <property type="project" value="UniProtKB-EC"/>
</dbReference>
<organism evidence="3 4">
    <name type="scientific">Ramlibacter algicola</name>
    <dbReference type="NCBI Taxonomy" id="2795217"/>
    <lineage>
        <taxon>Bacteria</taxon>
        <taxon>Pseudomonadati</taxon>
        <taxon>Pseudomonadota</taxon>
        <taxon>Betaproteobacteria</taxon>
        <taxon>Burkholderiales</taxon>
        <taxon>Comamonadaceae</taxon>
        <taxon>Ramlibacter</taxon>
    </lineage>
</organism>
<dbReference type="Proteomes" id="UP000617041">
    <property type="component" value="Unassembled WGS sequence"/>
</dbReference>
<dbReference type="EMBL" id="JAEDAO010000001">
    <property type="protein sequence ID" value="MBK0391542.1"/>
    <property type="molecule type" value="Genomic_DNA"/>
</dbReference>
<protein>
    <submittedName>
        <fullName evidence="3">Glutathione transferase GstA</fullName>
        <ecNumber evidence="3">2.5.1.18</ecNumber>
    </submittedName>
</protein>
<dbReference type="InterPro" id="IPR036282">
    <property type="entry name" value="Glutathione-S-Trfase_C_sf"/>
</dbReference>
<dbReference type="AlphaFoldDB" id="A0A934PZH6"/>
<feature type="domain" description="GST C-terminal" evidence="2">
    <location>
        <begin position="87"/>
        <end position="204"/>
    </location>
</feature>
<feature type="domain" description="GST N-terminal" evidence="1">
    <location>
        <begin position="1"/>
        <end position="81"/>
    </location>
</feature>
<dbReference type="CDD" id="cd03188">
    <property type="entry name" value="GST_C_Beta"/>
    <property type="match status" value="1"/>
</dbReference>
<dbReference type="Pfam" id="PF13409">
    <property type="entry name" value="GST_N_2"/>
    <property type="match status" value="1"/>
</dbReference>
<dbReference type="Gene3D" id="1.20.1050.10">
    <property type="match status" value="1"/>
</dbReference>
<comment type="caution">
    <text evidence="3">The sequence shown here is derived from an EMBL/GenBank/DDBJ whole genome shotgun (WGS) entry which is preliminary data.</text>
</comment>
<gene>
    <name evidence="3" type="primary">gstA</name>
    <name evidence="3" type="ORF">I8E28_02955</name>
</gene>
<reference evidence="3" key="1">
    <citation type="submission" date="2020-12" db="EMBL/GenBank/DDBJ databases">
        <title>Ramlibacter sp. nov., isolated from a freshwater alga, Cryptomonas.</title>
        <authorList>
            <person name="Kim H.M."/>
            <person name="Jeon C.O."/>
        </authorList>
    </citation>
    <scope>NUCLEOTIDE SEQUENCE</scope>
    <source>
        <strain evidence="3">CrO1</strain>
    </source>
</reference>
<evidence type="ECO:0000313" key="3">
    <source>
        <dbReference type="EMBL" id="MBK0391542.1"/>
    </source>
</evidence>
<evidence type="ECO:0000259" key="1">
    <source>
        <dbReference type="PROSITE" id="PS50404"/>
    </source>
</evidence>
<dbReference type="PANTHER" id="PTHR44051:SF8">
    <property type="entry name" value="GLUTATHIONE S-TRANSFERASE GSTA"/>
    <property type="match status" value="1"/>
</dbReference>
<name>A0A934PZH6_9BURK</name>
<dbReference type="InterPro" id="IPR036249">
    <property type="entry name" value="Thioredoxin-like_sf"/>
</dbReference>
<dbReference type="RefSeq" id="WP_200786353.1">
    <property type="nucleotide sequence ID" value="NZ_JAEDAO010000001.1"/>
</dbReference>
<dbReference type="SFLD" id="SFLDG00358">
    <property type="entry name" value="Main_(cytGST)"/>
    <property type="match status" value="1"/>
</dbReference>
<dbReference type="PROSITE" id="PS50405">
    <property type="entry name" value="GST_CTER"/>
    <property type="match status" value="1"/>
</dbReference>
<proteinExistence type="predicted"/>
<keyword evidence="4" id="KW-1185">Reference proteome</keyword>
<dbReference type="EC" id="2.5.1.18" evidence="3"/>
<dbReference type="InterPro" id="IPR010987">
    <property type="entry name" value="Glutathione-S-Trfase_C-like"/>
</dbReference>
<dbReference type="CDD" id="cd03057">
    <property type="entry name" value="GST_N_Beta"/>
    <property type="match status" value="1"/>
</dbReference>
<dbReference type="Pfam" id="PF00043">
    <property type="entry name" value="GST_C"/>
    <property type="match status" value="1"/>
</dbReference>
<dbReference type="PROSITE" id="PS50404">
    <property type="entry name" value="GST_NTER"/>
    <property type="match status" value="1"/>
</dbReference>
<accession>A0A934PZH6</accession>
<dbReference type="SUPFAM" id="SSF47616">
    <property type="entry name" value="GST C-terminal domain-like"/>
    <property type="match status" value="1"/>
</dbReference>
<sequence length="204" mass="22538">MKLYFSPAYCSLAVHIALRESDLPFTLAKVDTEAARVADGGDFRAVNPRGYVPVLELEDGSRHTEVAALLQHVADSAPASGLIPAFGSRERFEVLQWLTFISSELHKAFSPWLFHKETADSTRKAVQARIALRLGDLDSRLAGREWLVGDRFSVADAYAFTIARWAPMIGMSLKAYPNVQAYLQRVEARPAVHEALVAEGLVRA</sequence>
<dbReference type="InterPro" id="IPR004045">
    <property type="entry name" value="Glutathione_S-Trfase_N"/>
</dbReference>
<dbReference type="SUPFAM" id="SSF52833">
    <property type="entry name" value="Thioredoxin-like"/>
    <property type="match status" value="1"/>
</dbReference>
<dbReference type="NCBIfam" id="NF007831">
    <property type="entry name" value="PRK10542.1"/>
    <property type="match status" value="1"/>
</dbReference>
<dbReference type="InterPro" id="IPR004046">
    <property type="entry name" value="GST_C"/>
</dbReference>
<dbReference type="SFLD" id="SFLDG01150">
    <property type="entry name" value="Main.1:_Beta-like"/>
    <property type="match status" value="1"/>
</dbReference>
<evidence type="ECO:0000313" key="4">
    <source>
        <dbReference type="Proteomes" id="UP000617041"/>
    </source>
</evidence>
<keyword evidence="3" id="KW-0808">Transferase</keyword>
<dbReference type="SFLD" id="SFLDS00019">
    <property type="entry name" value="Glutathione_Transferase_(cytos"/>
    <property type="match status" value="1"/>
</dbReference>